<keyword evidence="3 5" id="KW-0732">Signal</keyword>
<dbReference type="PANTHER" id="PTHR33376:SF7">
    <property type="entry name" value="C4-DICARBOXYLATE-BINDING PROTEIN DCTB"/>
    <property type="match status" value="1"/>
</dbReference>
<accession>A0A1Y4FKZ5</accession>
<dbReference type="InterPro" id="IPR006311">
    <property type="entry name" value="TAT_signal"/>
</dbReference>
<evidence type="ECO:0000313" key="9">
    <source>
        <dbReference type="Proteomes" id="UP000434475"/>
    </source>
</evidence>
<dbReference type="PANTHER" id="PTHR33376">
    <property type="match status" value="1"/>
</dbReference>
<dbReference type="RefSeq" id="WP_034564784.1">
    <property type="nucleotide sequence ID" value="NZ_DAWDUS010000064.1"/>
</dbReference>
<evidence type="ECO:0000256" key="4">
    <source>
        <dbReference type="SAM" id="MobiDB-lite"/>
    </source>
</evidence>
<evidence type="ECO:0000313" key="8">
    <source>
        <dbReference type="Proteomes" id="UP000429811"/>
    </source>
</evidence>
<dbReference type="EMBL" id="WKPR01000025">
    <property type="protein sequence ID" value="MSB21684.1"/>
    <property type="molecule type" value="Genomic_DNA"/>
</dbReference>
<feature type="signal peptide" evidence="5">
    <location>
        <begin position="1"/>
        <end position="28"/>
    </location>
</feature>
<dbReference type="AlphaFoldDB" id="A0A1Y4FKZ5"/>
<evidence type="ECO:0000256" key="1">
    <source>
        <dbReference type="ARBA" id="ARBA00009023"/>
    </source>
</evidence>
<feature type="compositionally biased region" description="Polar residues" evidence="4">
    <location>
        <begin position="32"/>
        <end position="54"/>
    </location>
</feature>
<dbReference type="GO" id="GO:0030288">
    <property type="term" value="C:outer membrane-bounded periplasmic space"/>
    <property type="evidence" value="ECO:0007669"/>
    <property type="project" value="InterPro"/>
</dbReference>
<dbReference type="PROSITE" id="PS51257">
    <property type="entry name" value="PROKAR_LIPOPROTEIN"/>
    <property type="match status" value="1"/>
</dbReference>
<comment type="similarity">
    <text evidence="1">Belongs to the bacterial solute-binding protein 7 family.</text>
</comment>
<protein>
    <submittedName>
        <fullName evidence="6">C4-dicarboxylate ABC transporter substrate-binding protein</fullName>
    </submittedName>
</protein>
<dbReference type="InterPro" id="IPR018389">
    <property type="entry name" value="DctP_fam"/>
</dbReference>
<dbReference type="Proteomes" id="UP000429811">
    <property type="component" value="Unassembled WGS sequence"/>
</dbReference>
<evidence type="ECO:0000313" key="7">
    <source>
        <dbReference type="EMBL" id="MSB49091.1"/>
    </source>
</evidence>
<sequence>MNRKERTMKRKKFLALTLAAAMSLALFSGCSRPSASSGGNDNPSANNTGSTSSEEPIVIKIGHTDSDTRSTHKWSVWLGEWLEEQAPGRFKVEVYPNGQLGDSPDMVAGVKLGTLTMEFDLSSVVSSVSGPATSAVDLPYLYPTYEDWVQGTFENGGLELFNETLAPSGYYCVGMFYNGMRQVISRTSTYHNSEDLHGQKIRVAQNDLDIKTWDAMGGSPTPMSWNEVLTSLSTGTIEALDHSLGVFNDFNIHEIAPYITITNHASSPFPIVCSLEWIESLDPEDRALIEEGVALACEQQREEERANEMEYIERFKEEGATVEELTDEEVAAFKEAVQPVYDDLRAQIGDDLMDRWLATVPQS</sequence>
<dbReference type="Proteomes" id="UP000434475">
    <property type="component" value="Unassembled WGS sequence"/>
</dbReference>
<dbReference type="NCBIfam" id="NF037995">
    <property type="entry name" value="TRAP_S1"/>
    <property type="match status" value="1"/>
</dbReference>
<comment type="caution">
    <text evidence="6">The sequence shown here is derived from an EMBL/GenBank/DDBJ whole genome shotgun (WGS) entry which is preliminary data.</text>
</comment>
<dbReference type="PROSITE" id="PS51318">
    <property type="entry name" value="TAT"/>
    <property type="match status" value="1"/>
</dbReference>
<dbReference type="PROSITE" id="PS50007">
    <property type="entry name" value="PIPLC_X_DOMAIN"/>
    <property type="match status" value="1"/>
</dbReference>
<dbReference type="CDD" id="cd13603">
    <property type="entry name" value="PBP2_TRAP_Siap_TeaA_like"/>
    <property type="match status" value="1"/>
</dbReference>
<dbReference type="Pfam" id="PF03480">
    <property type="entry name" value="DctP"/>
    <property type="match status" value="1"/>
</dbReference>
<gene>
    <name evidence="7" type="ORF">GKE90_10310</name>
    <name evidence="6" type="ORF">GKE97_19550</name>
</gene>
<dbReference type="Gene3D" id="3.40.190.170">
    <property type="entry name" value="Bacterial extracellular solute-binding protein, family 7"/>
    <property type="match status" value="1"/>
</dbReference>
<proteinExistence type="inferred from homology"/>
<dbReference type="PIRSF" id="PIRSF006470">
    <property type="entry name" value="DctB"/>
    <property type="match status" value="1"/>
</dbReference>
<organism evidence="6 9">
    <name type="scientific">Flavonifractor plautii</name>
    <name type="common">Fusobacterium plautii</name>
    <dbReference type="NCBI Taxonomy" id="292800"/>
    <lineage>
        <taxon>Bacteria</taxon>
        <taxon>Bacillati</taxon>
        <taxon>Bacillota</taxon>
        <taxon>Clostridia</taxon>
        <taxon>Eubacteriales</taxon>
        <taxon>Oscillospiraceae</taxon>
        <taxon>Flavonifractor</taxon>
    </lineage>
</organism>
<dbReference type="InterPro" id="IPR038404">
    <property type="entry name" value="TRAP_DctP_sf"/>
</dbReference>
<dbReference type="EMBL" id="WKPO01000012">
    <property type="protein sequence ID" value="MSB49091.1"/>
    <property type="molecule type" value="Genomic_DNA"/>
</dbReference>
<reference evidence="8 9" key="1">
    <citation type="journal article" date="2019" name="Nat. Med.">
        <title>A library of human gut bacterial isolates paired with longitudinal multiomics data enables mechanistic microbiome research.</title>
        <authorList>
            <person name="Poyet M."/>
            <person name="Groussin M."/>
            <person name="Gibbons S.M."/>
            <person name="Avila-Pacheco J."/>
            <person name="Jiang X."/>
            <person name="Kearney S.M."/>
            <person name="Perrotta A.R."/>
            <person name="Berdy B."/>
            <person name="Zhao S."/>
            <person name="Lieberman T.D."/>
            <person name="Swanson P.K."/>
            <person name="Smith M."/>
            <person name="Roesemann S."/>
            <person name="Alexander J.E."/>
            <person name="Rich S.A."/>
            <person name="Livny J."/>
            <person name="Vlamakis H."/>
            <person name="Clish C."/>
            <person name="Bullock K."/>
            <person name="Deik A."/>
            <person name="Scott J."/>
            <person name="Pierce K.A."/>
            <person name="Xavier R.J."/>
            <person name="Alm E.J."/>
        </authorList>
    </citation>
    <scope>NUCLEOTIDE SEQUENCE [LARGE SCALE GENOMIC DNA]</scope>
    <source>
        <strain evidence="6 9">BIOML-A2</strain>
        <strain evidence="7 8">BIOML-A5</strain>
    </source>
</reference>
<feature type="region of interest" description="Disordered" evidence="4">
    <location>
        <begin position="32"/>
        <end position="56"/>
    </location>
</feature>
<evidence type="ECO:0000313" key="6">
    <source>
        <dbReference type="EMBL" id="MSB21684.1"/>
    </source>
</evidence>
<evidence type="ECO:0000256" key="5">
    <source>
        <dbReference type="SAM" id="SignalP"/>
    </source>
</evidence>
<dbReference type="GO" id="GO:0055085">
    <property type="term" value="P:transmembrane transport"/>
    <property type="evidence" value="ECO:0007669"/>
    <property type="project" value="InterPro"/>
</dbReference>
<evidence type="ECO:0000256" key="2">
    <source>
        <dbReference type="ARBA" id="ARBA00022448"/>
    </source>
</evidence>
<feature type="chain" id="PRO_5042691686" evidence="5">
    <location>
        <begin position="29"/>
        <end position="363"/>
    </location>
</feature>
<evidence type="ECO:0000256" key="3">
    <source>
        <dbReference type="ARBA" id="ARBA00022729"/>
    </source>
</evidence>
<name>A0A1Y4FKZ5_FLAPL</name>
<dbReference type="InterPro" id="IPR004682">
    <property type="entry name" value="TRAP_DctP"/>
</dbReference>
<keyword evidence="2" id="KW-0813">Transport</keyword>